<keyword evidence="3" id="KW-0808">Transferase</keyword>
<gene>
    <name evidence="10" type="ordered locus">UWK_00965</name>
</gene>
<dbReference type="Pfam" id="PF13091">
    <property type="entry name" value="PLDc_2"/>
    <property type="match status" value="2"/>
</dbReference>
<keyword evidence="4" id="KW-0677">Repeat</keyword>
<dbReference type="EMBL" id="CP003985">
    <property type="protein sequence ID" value="AGF77539.1"/>
    <property type="molecule type" value="Genomic_DNA"/>
</dbReference>
<keyword evidence="6" id="KW-0472">Membrane</keyword>
<proteinExistence type="inferred from homology"/>
<keyword evidence="8" id="KW-1208">Phospholipid metabolism</keyword>
<dbReference type="PANTHER" id="PTHR21248">
    <property type="entry name" value="CARDIOLIPIN SYNTHASE"/>
    <property type="match status" value="1"/>
</dbReference>
<dbReference type="Gene3D" id="3.30.870.10">
    <property type="entry name" value="Endonuclease Chain A"/>
    <property type="match status" value="2"/>
</dbReference>
<name>M1NCS0_DESSD</name>
<dbReference type="SUPFAM" id="SSF56024">
    <property type="entry name" value="Phospholipase D/nuclease"/>
    <property type="match status" value="2"/>
</dbReference>
<keyword evidence="1" id="KW-1003">Cell membrane</keyword>
<evidence type="ECO:0000256" key="1">
    <source>
        <dbReference type="ARBA" id="ARBA00022475"/>
    </source>
</evidence>
<dbReference type="PROSITE" id="PS50035">
    <property type="entry name" value="PLD"/>
    <property type="match status" value="2"/>
</dbReference>
<reference evidence="11" key="1">
    <citation type="journal article" date="2013" name="Stand. Genomic Sci.">
        <title>Complete genome sequence of Desulfocapsa sulfexigens, a marine deltaproteobacterium specialized in disproportionating inorganic sulfur compounds.</title>
        <authorList>
            <person name="Finster K.W."/>
            <person name="Kjeldsen K.U."/>
            <person name="Kube M."/>
            <person name="Reinhardt R."/>
            <person name="Mussmann M."/>
            <person name="Amann R."/>
            <person name="Schreiber L."/>
        </authorList>
    </citation>
    <scope>NUCLEOTIDE SEQUENCE [LARGE SCALE GENOMIC DNA]</scope>
    <source>
        <strain evidence="11">DSM 10523 / SB164P1</strain>
    </source>
</reference>
<accession>M1NCS0</accession>
<organism evidence="10 11">
    <name type="scientific">Desulfocapsa sulfexigens (strain DSM 10523 / SB164P1)</name>
    <dbReference type="NCBI Taxonomy" id="1167006"/>
    <lineage>
        <taxon>Bacteria</taxon>
        <taxon>Pseudomonadati</taxon>
        <taxon>Thermodesulfobacteriota</taxon>
        <taxon>Desulfobulbia</taxon>
        <taxon>Desulfobulbales</taxon>
        <taxon>Desulfocapsaceae</taxon>
        <taxon>Desulfocapsa</taxon>
    </lineage>
</organism>
<feature type="domain" description="PLD phosphodiesterase" evidence="9">
    <location>
        <begin position="108"/>
        <end position="135"/>
    </location>
</feature>
<dbReference type="RefSeq" id="WP_015403235.1">
    <property type="nucleotide sequence ID" value="NC_020304.1"/>
</dbReference>
<dbReference type="NCBIfam" id="NF008427">
    <property type="entry name" value="PRK11263.1"/>
    <property type="match status" value="1"/>
</dbReference>
<dbReference type="HOGENOM" id="CLU_038053_0_0_7"/>
<evidence type="ECO:0000259" key="9">
    <source>
        <dbReference type="PROSITE" id="PS50035"/>
    </source>
</evidence>
<dbReference type="OrthoDB" id="9762009at2"/>
<dbReference type="GO" id="GO:0008808">
    <property type="term" value="F:cardiolipin synthase activity"/>
    <property type="evidence" value="ECO:0007669"/>
    <property type="project" value="InterPro"/>
</dbReference>
<dbReference type="HAMAP" id="MF_01917">
    <property type="entry name" value="Cardiolipin_synth_ClsB"/>
    <property type="match status" value="1"/>
</dbReference>
<evidence type="ECO:0000256" key="6">
    <source>
        <dbReference type="ARBA" id="ARBA00023136"/>
    </source>
</evidence>
<evidence type="ECO:0000256" key="4">
    <source>
        <dbReference type="ARBA" id="ARBA00022737"/>
    </source>
</evidence>
<dbReference type="InterPro" id="IPR030872">
    <property type="entry name" value="Cardiolipin_synth_ClsB"/>
</dbReference>
<dbReference type="PATRIC" id="fig|1167006.5.peg.1083"/>
<dbReference type="AlphaFoldDB" id="M1NCS0"/>
<feature type="domain" description="PLD phosphodiesterase" evidence="9">
    <location>
        <begin position="288"/>
        <end position="315"/>
    </location>
</feature>
<dbReference type="GO" id="GO:0016020">
    <property type="term" value="C:membrane"/>
    <property type="evidence" value="ECO:0007669"/>
    <property type="project" value="TreeGrafter"/>
</dbReference>
<dbReference type="PANTHER" id="PTHR21248:SF23">
    <property type="entry name" value="CARDIOLIPIN SYNTHASE B"/>
    <property type="match status" value="1"/>
</dbReference>
<evidence type="ECO:0000313" key="11">
    <source>
        <dbReference type="Proteomes" id="UP000011721"/>
    </source>
</evidence>
<protein>
    <submittedName>
        <fullName evidence="10">Phosphatidylserine/phosphatidylglycerophosphate/ cardiolipin synthase</fullName>
    </submittedName>
</protein>
<sequence>MKTRFINGNTLQLLTNGAAYFMALEQAIDTARNIVPLETYIFADDETGRRIAAALTRAAKRGVTVRVLVDGFGSNKIFDIIRRQLLSDKVQVLIYHPKISPFTMSRNRLRRLHRKLVMIDCHLAFIGGINIIDDMNSPGDLPTRYDYAVRIEGPLLGTLVRENERLWNRIALLNFKLEWRIRPLPIPQAVASGKQRAALVVRDNLRHRFDIEDAYLDAINRAQKEIIIVNAYFFPGKRFRRTLRLAAGRGVRVILLLQGRMEYALLHYASRALYGAFLDAGVEIYNYRKSLMHAKVGVIDGQWSTVGSSNIDPFSLLLAREANVIVDDSQFAEELHASLRQHIEDGALKVDQDSWYGQPLWRRIINWSAYGVARLLLGLAGLRSKSY</sequence>
<evidence type="ECO:0000256" key="8">
    <source>
        <dbReference type="ARBA" id="ARBA00023264"/>
    </source>
</evidence>
<evidence type="ECO:0000313" key="10">
    <source>
        <dbReference type="EMBL" id="AGF77539.1"/>
    </source>
</evidence>
<evidence type="ECO:0000256" key="7">
    <source>
        <dbReference type="ARBA" id="ARBA00023209"/>
    </source>
</evidence>
<dbReference type="eggNOG" id="COG1502">
    <property type="taxonomic scope" value="Bacteria"/>
</dbReference>
<dbReference type="InterPro" id="IPR025202">
    <property type="entry name" value="PLD-like_dom"/>
</dbReference>
<dbReference type="Proteomes" id="UP000011721">
    <property type="component" value="Chromosome"/>
</dbReference>
<dbReference type="CDD" id="cd09110">
    <property type="entry name" value="PLDc_CLS_1"/>
    <property type="match status" value="1"/>
</dbReference>
<keyword evidence="5" id="KW-0443">Lipid metabolism</keyword>
<keyword evidence="7" id="KW-0594">Phospholipid biosynthesis</keyword>
<dbReference type="CDD" id="cd09159">
    <property type="entry name" value="PLDc_ybhO_like_2"/>
    <property type="match status" value="1"/>
</dbReference>
<evidence type="ECO:0000256" key="2">
    <source>
        <dbReference type="ARBA" id="ARBA00022516"/>
    </source>
</evidence>
<dbReference type="STRING" id="1167006.UWK_00965"/>
<dbReference type="InterPro" id="IPR001736">
    <property type="entry name" value="PLipase_D/transphosphatidylase"/>
</dbReference>
<evidence type="ECO:0000256" key="3">
    <source>
        <dbReference type="ARBA" id="ARBA00022679"/>
    </source>
</evidence>
<dbReference type="KEGG" id="dsf:UWK_00965"/>
<dbReference type="GO" id="GO:0032049">
    <property type="term" value="P:cardiolipin biosynthetic process"/>
    <property type="evidence" value="ECO:0007669"/>
    <property type="project" value="InterPro"/>
</dbReference>
<keyword evidence="11" id="KW-1185">Reference proteome</keyword>
<keyword evidence="2" id="KW-0444">Lipid biosynthesis</keyword>
<dbReference type="SMART" id="SM00155">
    <property type="entry name" value="PLDc"/>
    <property type="match status" value="2"/>
</dbReference>
<evidence type="ECO:0000256" key="5">
    <source>
        <dbReference type="ARBA" id="ARBA00023098"/>
    </source>
</evidence>